<dbReference type="EMBL" id="UHDZ01000001">
    <property type="protein sequence ID" value="SUM74507.1"/>
    <property type="molecule type" value="Genomic_DNA"/>
</dbReference>
<feature type="transmembrane region" description="Helical" evidence="1">
    <location>
        <begin position="30"/>
        <end position="51"/>
    </location>
</feature>
<evidence type="ECO:0000313" key="3">
    <source>
        <dbReference type="Proteomes" id="UP000255425"/>
    </source>
</evidence>
<feature type="transmembrane region" description="Helical" evidence="1">
    <location>
        <begin position="83"/>
        <end position="102"/>
    </location>
</feature>
<reference evidence="2 3" key="1">
    <citation type="submission" date="2018-06" db="EMBL/GenBank/DDBJ databases">
        <authorList>
            <consortium name="Pathogen Informatics"/>
            <person name="Doyle S."/>
        </authorList>
    </citation>
    <scope>NUCLEOTIDE SEQUENCE [LARGE SCALE GENOMIC DNA]</scope>
    <source>
        <strain evidence="2 3">NCTC11807</strain>
    </source>
</reference>
<gene>
    <name evidence="2" type="ORF">NCTC11807_02648</name>
</gene>
<keyword evidence="1" id="KW-0472">Membrane</keyword>
<evidence type="ECO:0000256" key="1">
    <source>
        <dbReference type="SAM" id="Phobius"/>
    </source>
</evidence>
<feature type="transmembrane region" description="Helical" evidence="1">
    <location>
        <begin position="152"/>
        <end position="172"/>
    </location>
</feature>
<dbReference type="Proteomes" id="UP000255425">
    <property type="component" value="Unassembled WGS sequence"/>
</dbReference>
<evidence type="ECO:0000313" key="2">
    <source>
        <dbReference type="EMBL" id="SUM74507.1"/>
    </source>
</evidence>
<dbReference type="RefSeq" id="WP_232619751.1">
    <property type="nucleotide sequence ID" value="NZ_CP066042.1"/>
</dbReference>
<sequence>MTGKTEDKERLVSLINQHAGEVETSKTLNILSYLSLLFLLDLLTFIVYCHYVQRNKRDLKILSDLGYSKRNLFMFIMRELKNVISSYIIFSIIFTILIYLIIYKDSHLLYLLIIITLTMLLNIILLITITIISLNCFQKGFSINKNKVNIKLVLYLYILLAIIMSLFLYSSINKVINNTQKLQSKIFSMNSWENTKNVYQPEVQDNGVVHNKSLELVQDKNLKNFLKAKTILAS</sequence>
<accession>A0A380H8M5</accession>
<dbReference type="GeneID" id="93796196"/>
<feature type="transmembrane region" description="Helical" evidence="1">
    <location>
        <begin position="108"/>
        <end position="132"/>
    </location>
</feature>
<proteinExistence type="predicted"/>
<keyword evidence="3" id="KW-1185">Reference proteome</keyword>
<organism evidence="2 3">
    <name type="scientific">Staphylococcus saccharolyticus</name>
    <dbReference type="NCBI Taxonomy" id="33028"/>
    <lineage>
        <taxon>Bacteria</taxon>
        <taxon>Bacillati</taxon>
        <taxon>Bacillota</taxon>
        <taxon>Bacilli</taxon>
        <taxon>Bacillales</taxon>
        <taxon>Staphylococcaceae</taxon>
        <taxon>Staphylococcus</taxon>
    </lineage>
</organism>
<name>A0A380H8M5_9STAP</name>
<protein>
    <submittedName>
        <fullName evidence="2">Uncharacterized protein conserved in bacteria</fullName>
    </submittedName>
</protein>
<keyword evidence="1" id="KW-1133">Transmembrane helix</keyword>
<keyword evidence="1" id="KW-0812">Transmembrane</keyword>
<dbReference type="AlphaFoldDB" id="A0A380H8M5"/>